<gene>
    <name evidence="2" type="ORF">CJP16_15395</name>
</gene>
<dbReference type="Proteomes" id="UP000233467">
    <property type="component" value="Unassembled WGS sequence"/>
</dbReference>
<accession>A0A2N3ITB1</accession>
<organism evidence="2 3">
    <name type="scientific">Aeromonas sobria</name>
    <dbReference type="NCBI Taxonomy" id="646"/>
    <lineage>
        <taxon>Bacteria</taxon>
        <taxon>Pseudomonadati</taxon>
        <taxon>Pseudomonadota</taxon>
        <taxon>Gammaproteobacteria</taxon>
        <taxon>Aeromonadales</taxon>
        <taxon>Aeromonadaceae</taxon>
        <taxon>Aeromonas</taxon>
    </lineage>
</organism>
<evidence type="ECO:0000313" key="2">
    <source>
        <dbReference type="EMBL" id="PKQ75102.1"/>
    </source>
</evidence>
<dbReference type="EMBL" id="NQMM01000044">
    <property type="protein sequence ID" value="PKQ75102.1"/>
    <property type="molecule type" value="Genomic_DNA"/>
</dbReference>
<feature type="chain" id="PRO_5014678230" evidence="1">
    <location>
        <begin position="19"/>
        <end position="159"/>
    </location>
</feature>
<dbReference type="RefSeq" id="WP_101325372.1">
    <property type="nucleotide sequence ID" value="NZ_CAMTHQ010000091.1"/>
</dbReference>
<sequence length="159" mass="18380">MMKKIILSTLLISFFSQASTIDEQNEWYLAKNGMYIIRDSINDGLVATLETSRDGMLNIYIQYLDVDDCKNKDGVSSSHDPLYVNGTLVKFAQACNNEWRTFYPISMEGSNYIIREFMRKSNVEIMTYDKSFKALFSAKGFTRIYNEKQKITTIEKNAI</sequence>
<keyword evidence="3" id="KW-1185">Reference proteome</keyword>
<keyword evidence="1" id="KW-0732">Signal</keyword>
<protein>
    <submittedName>
        <fullName evidence="2">Uncharacterized protein</fullName>
    </submittedName>
</protein>
<proteinExistence type="predicted"/>
<comment type="caution">
    <text evidence="2">The sequence shown here is derived from an EMBL/GenBank/DDBJ whole genome shotgun (WGS) entry which is preliminary data.</text>
</comment>
<evidence type="ECO:0000256" key="1">
    <source>
        <dbReference type="SAM" id="SignalP"/>
    </source>
</evidence>
<name>A0A2N3ITB1_AERSO</name>
<reference evidence="2 3" key="1">
    <citation type="journal article" date="2017" name="Front. Microbiol.">
        <title>Strong Genomic and Phenotypic Heterogeneity in the Aeromonas sobria Species Complex.</title>
        <authorList>
            <person name="Gauthier J."/>
            <person name="Vincent A.T."/>
            <person name="Charette S.J."/>
            <person name="Derome N."/>
        </authorList>
    </citation>
    <scope>NUCLEOTIDE SEQUENCE [LARGE SCALE GENOMIC DNA]</scope>
    <source>
        <strain evidence="2 3">TM18</strain>
    </source>
</reference>
<feature type="signal peptide" evidence="1">
    <location>
        <begin position="1"/>
        <end position="18"/>
    </location>
</feature>
<dbReference type="AlphaFoldDB" id="A0A2N3ITB1"/>
<evidence type="ECO:0000313" key="3">
    <source>
        <dbReference type="Proteomes" id="UP000233467"/>
    </source>
</evidence>